<sequence length="54" mass="6459">MSDSKAEFSSEYLPSECELNEERNFDDSFVDEILSFCEKDLIEKNAQRFKRLFK</sequence>
<gene>
    <name evidence="1" type="ordered locus">Hneap_1611</name>
</gene>
<evidence type="ECO:0000313" key="2">
    <source>
        <dbReference type="Proteomes" id="UP000009102"/>
    </source>
</evidence>
<protein>
    <submittedName>
        <fullName evidence="1">Uncharacterized protein</fullName>
    </submittedName>
</protein>
<dbReference type="Proteomes" id="UP000009102">
    <property type="component" value="Chromosome"/>
</dbReference>
<dbReference type="EMBL" id="CP001801">
    <property type="protein sequence ID" value="ACX96439.1"/>
    <property type="molecule type" value="Genomic_DNA"/>
</dbReference>
<dbReference type="AlphaFoldDB" id="D0L166"/>
<keyword evidence="2" id="KW-1185">Reference proteome</keyword>
<dbReference type="STRING" id="555778.Hneap_1611"/>
<dbReference type="HOGENOM" id="CLU_3044018_0_0_6"/>
<dbReference type="KEGG" id="hna:Hneap_1611"/>
<reference evidence="1 2" key="1">
    <citation type="submission" date="2009-10" db="EMBL/GenBank/DDBJ databases">
        <title>Complete sequence of Halothiobacillus neapolitanus c2.</title>
        <authorList>
            <consortium name="US DOE Joint Genome Institute"/>
            <person name="Lucas S."/>
            <person name="Copeland A."/>
            <person name="Lapidus A."/>
            <person name="Glavina del Rio T."/>
            <person name="Tice H."/>
            <person name="Bruce D."/>
            <person name="Goodwin L."/>
            <person name="Pitluck S."/>
            <person name="Davenport K."/>
            <person name="Brettin T."/>
            <person name="Detter J.C."/>
            <person name="Han C."/>
            <person name="Tapia R."/>
            <person name="Larimer F."/>
            <person name="Land M."/>
            <person name="Hauser L."/>
            <person name="Kyrpides N."/>
            <person name="Mikhailova N."/>
            <person name="Kerfeld C."/>
            <person name="Cannon G."/>
            <person name="Heinhort S."/>
        </authorList>
    </citation>
    <scope>NUCLEOTIDE SEQUENCE [LARGE SCALE GENOMIC DNA]</scope>
    <source>
        <strain evidence="2">ATCC 23641 / c2</strain>
    </source>
</reference>
<name>D0L166_HALNC</name>
<organism evidence="1 2">
    <name type="scientific">Halothiobacillus neapolitanus (strain ATCC 23641 / DSM 15147 / CIP 104769 / NCIMB 8539 / c2)</name>
    <name type="common">Thiobacillus neapolitanus</name>
    <dbReference type="NCBI Taxonomy" id="555778"/>
    <lineage>
        <taxon>Bacteria</taxon>
        <taxon>Pseudomonadati</taxon>
        <taxon>Pseudomonadota</taxon>
        <taxon>Gammaproteobacteria</taxon>
        <taxon>Chromatiales</taxon>
        <taxon>Halothiobacillaceae</taxon>
        <taxon>Halothiobacillus</taxon>
    </lineage>
</organism>
<evidence type="ECO:0000313" key="1">
    <source>
        <dbReference type="EMBL" id="ACX96439.1"/>
    </source>
</evidence>
<proteinExistence type="predicted"/>
<accession>D0L166</accession>